<organism evidence="1">
    <name type="scientific">marine sediment metagenome</name>
    <dbReference type="NCBI Taxonomy" id="412755"/>
    <lineage>
        <taxon>unclassified sequences</taxon>
        <taxon>metagenomes</taxon>
        <taxon>ecological metagenomes</taxon>
    </lineage>
</organism>
<proteinExistence type="predicted"/>
<dbReference type="Gene3D" id="3.40.50.1480">
    <property type="entry name" value="Adenosylhomocysteinase-like"/>
    <property type="match status" value="1"/>
</dbReference>
<dbReference type="Pfam" id="PF05221">
    <property type="entry name" value="AdoHcyase"/>
    <property type="match status" value="1"/>
</dbReference>
<dbReference type="GO" id="GO:0004013">
    <property type="term" value="F:adenosylhomocysteinase activity"/>
    <property type="evidence" value="ECO:0007669"/>
    <property type="project" value="TreeGrafter"/>
</dbReference>
<dbReference type="EMBL" id="LAZR01052759">
    <property type="protein sequence ID" value="KKK82251.1"/>
    <property type="molecule type" value="Genomic_DNA"/>
</dbReference>
<reference evidence="1" key="1">
    <citation type="journal article" date="2015" name="Nature">
        <title>Complex archaea that bridge the gap between prokaryotes and eukaryotes.</title>
        <authorList>
            <person name="Spang A."/>
            <person name="Saw J.H."/>
            <person name="Jorgensen S.L."/>
            <person name="Zaremba-Niedzwiedzka K."/>
            <person name="Martijn J."/>
            <person name="Lind A.E."/>
            <person name="van Eijk R."/>
            <person name="Schleper C."/>
            <person name="Guy L."/>
            <person name="Ettema T.J."/>
        </authorList>
    </citation>
    <scope>NUCLEOTIDE SEQUENCE</scope>
</reference>
<gene>
    <name evidence="1" type="ORF">LCGC14_2805270</name>
</gene>
<feature type="non-terminal residue" evidence="1">
    <location>
        <position position="242"/>
    </location>
</feature>
<name>A0A0F9BCU4_9ZZZZ</name>
<dbReference type="PROSITE" id="PS00738">
    <property type="entry name" value="ADOHCYASE_1"/>
    <property type="match status" value="1"/>
</dbReference>
<dbReference type="SUPFAM" id="SSF52283">
    <property type="entry name" value="Formate/glycerate dehydrogenase catalytic domain-like"/>
    <property type="match status" value="1"/>
</dbReference>
<accession>A0A0F9BCU4</accession>
<dbReference type="AlphaFoldDB" id="A0A0F9BCU4"/>
<comment type="caution">
    <text evidence="1">The sequence shown here is derived from an EMBL/GenBank/DDBJ whole genome shotgun (WGS) entry which is preliminary data.</text>
</comment>
<dbReference type="InterPro" id="IPR020082">
    <property type="entry name" value="S-Ado-L-homoCys_hydrolase_CS"/>
</dbReference>
<dbReference type="GO" id="GO:0033353">
    <property type="term" value="P:S-adenosylmethionine cycle"/>
    <property type="evidence" value="ECO:0007669"/>
    <property type="project" value="TreeGrafter"/>
</dbReference>
<dbReference type="InterPro" id="IPR042172">
    <property type="entry name" value="Adenosylhomocyst_ase-like_sf"/>
</dbReference>
<evidence type="ECO:0000313" key="1">
    <source>
        <dbReference type="EMBL" id="KKK82251.1"/>
    </source>
</evidence>
<evidence type="ECO:0008006" key="2">
    <source>
        <dbReference type="Google" id="ProtNLM"/>
    </source>
</evidence>
<dbReference type="PANTHER" id="PTHR23420">
    <property type="entry name" value="ADENOSYLHOMOCYSTEINASE"/>
    <property type="match status" value="1"/>
</dbReference>
<dbReference type="InterPro" id="IPR000043">
    <property type="entry name" value="Adenosylhomocysteinase-like"/>
</dbReference>
<protein>
    <recommendedName>
        <fullName evidence="2">S-adenosyl-L-homocysteine hydrolase NAD binding domain-containing protein</fullName>
    </recommendedName>
</protein>
<sequence>MPKHDVKDMGLAKKGMSRIEWAAMDMPVLENIKKRFRKDKPLKGLRVSACLHVTTETANLMDTLRLGGAAVVLCASNPLSTQDDVAAACTKYFKVPTYAIKGENNDTYYKHIMVAADHKAQITMDDGAGRQAVGGLCQEIVDRMERRGAVHYPPKSEWNDPDAQLVEHYSRWGLTWGRGPHRVRYSVAFEPHEFIFAADEMLSEAGVRPLYHTWACEPLVEDGAIRAVVIQNKAGRQAIAAK</sequence>
<dbReference type="GO" id="GO:0005829">
    <property type="term" value="C:cytosol"/>
    <property type="evidence" value="ECO:0007669"/>
    <property type="project" value="TreeGrafter"/>
</dbReference>
<dbReference type="PANTHER" id="PTHR23420:SF0">
    <property type="entry name" value="ADENOSYLHOMOCYSTEINASE"/>
    <property type="match status" value="1"/>
</dbReference>